<keyword evidence="3" id="KW-1185">Reference proteome</keyword>
<evidence type="ECO:0000256" key="1">
    <source>
        <dbReference type="SAM" id="MobiDB-lite"/>
    </source>
</evidence>
<protein>
    <submittedName>
        <fullName evidence="2">DUF563 domain-containing protein</fullName>
    </submittedName>
</protein>
<comment type="caution">
    <text evidence="2">The sequence shown here is derived from an EMBL/GenBank/DDBJ whole genome shotgun (WGS) entry which is preliminary data.</text>
</comment>
<evidence type="ECO:0000313" key="2">
    <source>
        <dbReference type="EMBL" id="RMX04047.1"/>
    </source>
</evidence>
<dbReference type="RefSeq" id="WP_122230646.1">
    <property type="nucleotide sequence ID" value="NZ_RDQO01000005.1"/>
</dbReference>
<proteinExistence type="predicted"/>
<reference evidence="2 3" key="1">
    <citation type="submission" date="2018-10" db="EMBL/GenBank/DDBJ databases">
        <title>Draft genome of Cortibacter populi DSM10536.</title>
        <authorList>
            <person name="Bernier A.-M."/>
            <person name="Bernard K."/>
        </authorList>
    </citation>
    <scope>NUCLEOTIDE SEQUENCE [LARGE SCALE GENOMIC DNA]</scope>
    <source>
        <strain evidence="2 3">DSM 105136</strain>
    </source>
</reference>
<name>A0A3M6QLX8_9BURK</name>
<organism evidence="2 3">
    <name type="scientific">Corticibacter populi</name>
    <dbReference type="NCBI Taxonomy" id="1550736"/>
    <lineage>
        <taxon>Bacteria</taxon>
        <taxon>Pseudomonadati</taxon>
        <taxon>Pseudomonadota</taxon>
        <taxon>Betaproteobacteria</taxon>
        <taxon>Burkholderiales</taxon>
        <taxon>Comamonadaceae</taxon>
        <taxon>Corticibacter</taxon>
    </lineage>
</organism>
<sequence length="724" mass="76809">MGLKDDQTKLDGWFDSCSTTHISGWAAADGMPAELEVLVDGRFIASFTCSQHRADLARRGQPANAGFSQPLPEGVPSGAQVVLRYRNGGQSVKGSPRRADINEGWITRCNVSGVGGWALTGGQPAMVQISVGETVLAVVRCDQKSSAMEARGLSAGGFHYRFPAAIDSQKSVSVQFMDGTPLRRSPATPDAYEGHLEFCSIAHVTGWALFEGKQTSLDVFVDGEPVATIRADIHRARLADFTTSTEAVFYHEFRHSIDPDSEISIRFPDGKDIPGSPQKPSKAYPDNTRFPISKSTKQQAAKAHALDMDAEIIRAAIRASAIGRSLLRNGLARKIGVHKAIAEFPVFFSVDKAASAPHVLAGIDELAASPGGQGGGGMGLSALRIEDAIVIPQSSIIVRGGRFYGERQAVEDGHEPHFVMAGSAVEGPEASAEDQDMPVCALDAAMEPVLSMVDAVTLTSSVRGNLAHWMLHELIPWAQALRAGIIHSRVPVLLDDDDNVGASLASKKSAAEAAATLMGGAQSQPVPIGLSGRGACQVARLWKFRFVPAPANSAPRWVRLATPPDVLGAFVRGLTSPVQPSECAGIDLTPETQAPGTRIFIEDASLQGGAYYDQLLNRTIAQARGFQAIDPAGMTFNEQIVALRNASHVLVPHTATALLALFMREGGRIAFTEPCEATLAALAPVAHALGLGMAAPVVDEDSPQTPASVEFAHFLHQWLAGDKQ</sequence>
<dbReference type="AlphaFoldDB" id="A0A3M6QLX8"/>
<gene>
    <name evidence="2" type="ORF">D8I35_14565</name>
</gene>
<dbReference type="Proteomes" id="UP000278006">
    <property type="component" value="Unassembled WGS sequence"/>
</dbReference>
<dbReference type="EMBL" id="RDQO01000005">
    <property type="protein sequence ID" value="RMX04047.1"/>
    <property type="molecule type" value="Genomic_DNA"/>
</dbReference>
<evidence type="ECO:0000313" key="3">
    <source>
        <dbReference type="Proteomes" id="UP000278006"/>
    </source>
</evidence>
<accession>A0A3M6QLX8</accession>
<feature type="region of interest" description="Disordered" evidence="1">
    <location>
        <begin position="261"/>
        <end position="290"/>
    </location>
</feature>
<dbReference type="OrthoDB" id="9816424at2"/>